<evidence type="ECO:0000256" key="4">
    <source>
        <dbReference type="ARBA" id="ARBA00022475"/>
    </source>
</evidence>
<accession>A0A498D2Q0</accession>
<feature type="region of interest" description="Disordered" evidence="8">
    <location>
        <begin position="231"/>
        <end position="253"/>
    </location>
</feature>
<dbReference type="EMBL" id="RCHT01000004">
    <property type="protein sequence ID" value="RLL13202.1"/>
    <property type="molecule type" value="Genomic_DNA"/>
</dbReference>
<evidence type="ECO:0000256" key="5">
    <source>
        <dbReference type="ARBA" id="ARBA00022692"/>
    </source>
</evidence>
<proteinExistence type="inferred from homology"/>
<keyword evidence="11" id="KW-1185">Reference proteome</keyword>
<dbReference type="PANTHER" id="PTHR34979:SF1">
    <property type="entry name" value="INNER MEMBRANE PROTEIN YGAZ"/>
    <property type="match status" value="1"/>
</dbReference>
<protein>
    <submittedName>
        <fullName evidence="10">Branched-chain amino acid ABC transporter permease</fullName>
    </submittedName>
</protein>
<feature type="transmembrane region" description="Helical" evidence="9">
    <location>
        <begin position="12"/>
        <end position="34"/>
    </location>
</feature>
<evidence type="ECO:0000256" key="9">
    <source>
        <dbReference type="SAM" id="Phobius"/>
    </source>
</evidence>
<comment type="caution">
    <text evidence="10">The sequence shown here is derived from an EMBL/GenBank/DDBJ whole genome shotgun (WGS) entry which is preliminary data.</text>
</comment>
<dbReference type="GO" id="GO:1903785">
    <property type="term" value="P:L-valine transmembrane transport"/>
    <property type="evidence" value="ECO:0007669"/>
    <property type="project" value="TreeGrafter"/>
</dbReference>
<gene>
    <name evidence="10" type="ORF">D4A47_04495</name>
</gene>
<feature type="transmembrane region" description="Helical" evidence="9">
    <location>
        <begin position="159"/>
        <end position="177"/>
    </location>
</feature>
<evidence type="ECO:0000256" key="8">
    <source>
        <dbReference type="SAM" id="MobiDB-lite"/>
    </source>
</evidence>
<sequence length="253" mass="26900">MAKDTSKTLRAALTATAPVFFGYIFVGMAFGLLLQKAGYNALWAFGCSLTVYAGSMQFVLVELLTSWVGLAQTAVVTLAVQARHAFYGLSLIDKFKGLGKKKPYLIFALTDETYSLLCSVKTPEGCDRGKFYLLISALNQSYWIVGGVLGATIGELVPFNSTGIDFAMTALFIVIFVEQWLTAKSHIPALVGIVCAAVCLLLFGTGGFLPPALLLTVAVLVAGRRTIERKIGPPAEEPAGDASDGKEAPGSCR</sequence>
<evidence type="ECO:0000313" key="10">
    <source>
        <dbReference type="EMBL" id="RLL13202.1"/>
    </source>
</evidence>
<keyword evidence="6 9" id="KW-1133">Transmembrane helix</keyword>
<dbReference type="Proteomes" id="UP000276301">
    <property type="component" value="Unassembled WGS sequence"/>
</dbReference>
<keyword evidence="5 9" id="KW-0812">Transmembrane</keyword>
<comment type="subcellular location">
    <subcellularLocation>
        <location evidence="1">Cell membrane</location>
        <topology evidence="1">Multi-pass membrane protein</topology>
    </subcellularLocation>
</comment>
<evidence type="ECO:0000256" key="7">
    <source>
        <dbReference type="ARBA" id="ARBA00023136"/>
    </source>
</evidence>
<comment type="similarity">
    <text evidence="2">Belongs to the AzlC family.</text>
</comment>
<keyword evidence="3" id="KW-0813">Transport</keyword>
<dbReference type="PANTHER" id="PTHR34979">
    <property type="entry name" value="INNER MEMBRANE PROTEIN YGAZ"/>
    <property type="match status" value="1"/>
</dbReference>
<feature type="transmembrane region" description="Helical" evidence="9">
    <location>
        <begin position="189"/>
        <end position="209"/>
    </location>
</feature>
<evidence type="ECO:0000256" key="2">
    <source>
        <dbReference type="ARBA" id="ARBA00010735"/>
    </source>
</evidence>
<dbReference type="GO" id="GO:0005886">
    <property type="term" value="C:plasma membrane"/>
    <property type="evidence" value="ECO:0007669"/>
    <property type="project" value="UniProtKB-SubCell"/>
</dbReference>
<organism evidence="10 11">
    <name type="scientific">Anaerotruncus massiliensis</name>
    <name type="common">ex Liu et al. 2021</name>
    <dbReference type="NCBI Taxonomy" id="2321404"/>
    <lineage>
        <taxon>Bacteria</taxon>
        <taxon>Bacillati</taxon>
        <taxon>Bacillota</taxon>
        <taxon>Clostridia</taxon>
        <taxon>Eubacteriales</taxon>
        <taxon>Oscillospiraceae</taxon>
        <taxon>Anaerotruncus</taxon>
    </lineage>
</organism>
<keyword evidence="7 9" id="KW-0472">Membrane</keyword>
<feature type="transmembrane region" description="Helical" evidence="9">
    <location>
        <begin position="41"/>
        <end position="61"/>
    </location>
</feature>
<feature type="transmembrane region" description="Helical" evidence="9">
    <location>
        <begin position="131"/>
        <end position="153"/>
    </location>
</feature>
<evidence type="ECO:0000256" key="1">
    <source>
        <dbReference type="ARBA" id="ARBA00004651"/>
    </source>
</evidence>
<evidence type="ECO:0000313" key="11">
    <source>
        <dbReference type="Proteomes" id="UP000276301"/>
    </source>
</evidence>
<dbReference type="Pfam" id="PF03591">
    <property type="entry name" value="AzlC"/>
    <property type="match status" value="1"/>
</dbReference>
<evidence type="ECO:0000256" key="3">
    <source>
        <dbReference type="ARBA" id="ARBA00022448"/>
    </source>
</evidence>
<dbReference type="AlphaFoldDB" id="A0A498D2Q0"/>
<evidence type="ECO:0000256" key="6">
    <source>
        <dbReference type="ARBA" id="ARBA00022989"/>
    </source>
</evidence>
<name>A0A498D2Q0_9FIRM</name>
<dbReference type="InterPro" id="IPR011606">
    <property type="entry name" value="Brnchd-chn_aa_trnsp_permease"/>
</dbReference>
<keyword evidence="4" id="KW-1003">Cell membrane</keyword>
<reference evidence="10 11" key="1">
    <citation type="submission" date="2018-10" db="EMBL/GenBank/DDBJ databases">
        <title>Anaerotruncus faecis sp. nov., isolated from human feces.</title>
        <authorList>
            <person name="Wang Y.-J."/>
        </authorList>
    </citation>
    <scope>NUCLEOTIDE SEQUENCE [LARGE SCALE GENOMIC DNA]</scope>
    <source>
        <strain evidence="10 11">22A2-44</strain>
    </source>
</reference>
<dbReference type="RefSeq" id="WP_121586333.1">
    <property type="nucleotide sequence ID" value="NZ_RCHT01000004.1"/>
</dbReference>